<feature type="domain" description="EAL" evidence="1">
    <location>
        <begin position="21"/>
        <end position="271"/>
    </location>
</feature>
<dbReference type="SMART" id="SM00052">
    <property type="entry name" value="EAL"/>
    <property type="match status" value="1"/>
</dbReference>
<dbReference type="PROSITE" id="PS50883">
    <property type="entry name" value="EAL"/>
    <property type="match status" value="1"/>
</dbReference>
<dbReference type="InterPro" id="IPR035919">
    <property type="entry name" value="EAL_sf"/>
</dbReference>
<dbReference type="GO" id="GO:0071111">
    <property type="term" value="F:cyclic-guanylate-specific phosphodiesterase activity"/>
    <property type="evidence" value="ECO:0007669"/>
    <property type="project" value="InterPro"/>
</dbReference>
<protein>
    <submittedName>
        <fullName evidence="2">EAL domain, c-di-GMP-specific phosphodiesterase class I (Or its enzymatically inactive variant)</fullName>
    </submittedName>
</protein>
<dbReference type="Gene3D" id="3.20.20.450">
    <property type="entry name" value="EAL domain"/>
    <property type="match status" value="1"/>
</dbReference>
<dbReference type="PANTHER" id="PTHR33121:SF79">
    <property type="entry name" value="CYCLIC DI-GMP PHOSPHODIESTERASE PDED-RELATED"/>
    <property type="match status" value="1"/>
</dbReference>
<dbReference type="Proteomes" id="UP000198922">
    <property type="component" value="Unassembled WGS sequence"/>
</dbReference>
<keyword evidence="3" id="KW-1185">Reference proteome</keyword>
<gene>
    <name evidence="2" type="ORF">SAMN04488567_0078</name>
</gene>
<accession>A0A1G7K0D0</accession>
<dbReference type="STRING" id="521013.SAMN04488567_0078"/>
<dbReference type="RefSeq" id="WP_090114744.1">
    <property type="nucleotide sequence ID" value="NZ_FNAT01000010.1"/>
</dbReference>
<evidence type="ECO:0000259" key="1">
    <source>
        <dbReference type="PROSITE" id="PS50883"/>
    </source>
</evidence>
<proteinExistence type="predicted"/>
<dbReference type="AlphaFoldDB" id="A0A1G7K0D0"/>
<name>A0A1G7K0D0_9RHOB</name>
<reference evidence="3" key="1">
    <citation type="submission" date="2016-10" db="EMBL/GenBank/DDBJ databases">
        <authorList>
            <person name="Varghese N."/>
            <person name="Submissions S."/>
        </authorList>
    </citation>
    <scope>NUCLEOTIDE SEQUENCE [LARGE SCALE GENOMIC DNA]</scope>
    <source>
        <strain evidence="3">DSM 21424</strain>
    </source>
</reference>
<organism evidence="2 3">
    <name type="scientific">Limimaricola pyoseonensis</name>
    <dbReference type="NCBI Taxonomy" id="521013"/>
    <lineage>
        <taxon>Bacteria</taxon>
        <taxon>Pseudomonadati</taxon>
        <taxon>Pseudomonadota</taxon>
        <taxon>Alphaproteobacteria</taxon>
        <taxon>Rhodobacterales</taxon>
        <taxon>Paracoccaceae</taxon>
        <taxon>Limimaricola</taxon>
    </lineage>
</organism>
<dbReference type="PANTHER" id="PTHR33121">
    <property type="entry name" value="CYCLIC DI-GMP PHOSPHODIESTERASE PDEF"/>
    <property type="match status" value="1"/>
</dbReference>
<dbReference type="CDD" id="cd01948">
    <property type="entry name" value="EAL"/>
    <property type="match status" value="1"/>
</dbReference>
<dbReference type="Pfam" id="PF00563">
    <property type="entry name" value="EAL"/>
    <property type="match status" value="1"/>
</dbReference>
<dbReference type="EMBL" id="FNAT01000010">
    <property type="protein sequence ID" value="SDF30738.1"/>
    <property type="molecule type" value="Genomic_DNA"/>
</dbReference>
<dbReference type="InterPro" id="IPR050706">
    <property type="entry name" value="Cyclic-di-GMP_PDE-like"/>
</dbReference>
<dbReference type="SUPFAM" id="SSF141868">
    <property type="entry name" value="EAL domain-like"/>
    <property type="match status" value="1"/>
</dbReference>
<dbReference type="OrthoDB" id="23692at2"/>
<evidence type="ECO:0000313" key="3">
    <source>
        <dbReference type="Proteomes" id="UP000198922"/>
    </source>
</evidence>
<sequence>MTFAEAEAPPDPLSHVMALRDAEIPELVRTALEQGRARLAFQPVVAAGPGHRIAFHEGLIRLLDDRDRTLPARHFLPGIEPTPLGRDIDRAALHLGFAALRAEPRLRLSVNMSARSIGDAEWRATLAHGLARSPGIGGRLIFEVSENSAMLLPELLVRFMQEMQPLGVCFALDDFGGGLISFRHLRGFLFDLVKIDGGYARGIDGSADNQVLCEALITVARQFGMYAVAEGVERPEEAALLTRLGADCLQGYLYGRPVPAPEWRCPDRRGC</sequence>
<evidence type="ECO:0000313" key="2">
    <source>
        <dbReference type="EMBL" id="SDF30738.1"/>
    </source>
</evidence>
<dbReference type="InterPro" id="IPR001633">
    <property type="entry name" value="EAL_dom"/>
</dbReference>